<dbReference type="RefSeq" id="WP_377823028.1">
    <property type="nucleotide sequence ID" value="NZ_JBHSWJ010000002.1"/>
</dbReference>
<keyword evidence="2" id="KW-1133">Transmembrane helix</keyword>
<name>A0ABW2AU70_9MICO</name>
<gene>
    <name evidence="4" type="ORF">ACFQBT_12230</name>
</gene>
<accession>A0ABW2AU70</accession>
<protein>
    <recommendedName>
        <fullName evidence="6">LPXTG cell wall anchor domain-containing protein</fullName>
    </recommendedName>
</protein>
<dbReference type="EMBL" id="JBHSWJ010000002">
    <property type="protein sequence ID" value="MFC6714541.1"/>
    <property type="molecule type" value="Genomic_DNA"/>
</dbReference>
<sequence>MSKLSTAAAGAAATAVVAIMSGGVAMAATTPKPMTSGNFEYTAPQYYCNRQVPAVAGYFRTLGHAEKTVTLTLPGVGSKALGSAKPYEPGVYAAAGMKGANGALVVSGSSTGSKFTVHIHLPSSCAGLPTTRPGPPAWVVSKPTGSSSPTSSGRPTSGPPVVTDGPVAPAATGANEQLVVGAGVLAAGALVTGVGVRRRLKRQG</sequence>
<evidence type="ECO:0000256" key="3">
    <source>
        <dbReference type="SAM" id="SignalP"/>
    </source>
</evidence>
<dbReference type="Proteomes" id="UP001596356">
    <property type="component" value="Unassembled WGS sequence"/>
</dbReference>
<evidence type="ECO:0000313" key="4">
    <source>
        <dbReference type="EMBL" id="MFC6714541.1"/>
    </source>
</evidence>
<feature type="region of interest" description="Disordered" evidence="1">
    <location>
        <begin position="127"/>
        <end position="169"/>
    </location>
</feature>
<evidence type="ECO:0000256" key="1">
    <source>
        <dbReference type="SAM" id="MobiDB-lite"/>
    </source>
</evidence>
<proteinExistence type="predicted"/>
<feature type="chain" id="PRO_5046203631" description="LPXTG cell wall anchor domain-containing protein" evidence="3">
    <location>
        <begin position="28"/>
        <end position="204"/>
    </location>
</feature>
<keyword evidence="5" id="KW-1185">Reference proteome</keyword>
<feature type="signal peptide" evidence="3">
    <location>
        <begin position="1"/>
        <end position="27"/>
    </location>
</feature>
<keyword evidence="2" id="KW-0812">Transmembrane</keyword>
<feature type="transmembrane region" description="Helical" evidence="2">
    <location>
        <begin position="178"/>
        <end position="196"/>
    </location>
</feature>
<keyword evidence="3" id="KW-0732">Signal</keyword>
<evidence type="ECO:0000256" key="2">
    <source>
        <dbReference type="SAM" id="Phobius"/>
    </source>
</evidence>
<feature type="compositionally biased region" description="Low complexity" evidence="1">
    <location>
        <begin position="139"/>
        <end position="162"/>
    </location>
</feature>
<evidence type="ECO:0008006" key="6">
    <source>
        <dbReference type="Google" id="ProtNLM"/>
    </source>
</evidence>
<organism evidence="4 5">
    <name type="scientific">Branchiibius cervicis</name>
    <dbReference type="NCBI Taxonomy" id="908252"/>
    <lineage>
        <taxon>Bacteria</taxon>
        <taxon>Bacillati</taxon>
        <taxon>Actinomycetota</taxon>
        <taxon>Actinomycetes</taxon>
        <taxon>Micrococcales</taxon>
        <taxon>Dermacoccaceae</taxon>
        <taxon>Branchiibius</taxon>
    </lineage>
</organism>
<keyword evidence="2" id="KW-0472">Membrane</keyword>
<comment type="caution">
    <text evidence="4">The sequence shown here is derived from an EMBL/GenBank/DDBJ whole genome shotgun (WGS) entry which is preliminary data.</text>
</comment>
<evidence type="ECO:0000313" key="5">
    <source>
        <dbReference type="Proteomes" id="UP001596356"/>
    </source>
</evidence>
<reference evidence="5" key="1">
    <citation type="journal article" date="2019" name="Int. J. Syst. Evol. Microbiol.">
        <title>The Global Catalogue of Microorganisms (GCM) 10K type strain sequencing project: providing services to taxonomists for standard genome sequencing and annotation.</title>
        <authorList>
            <consortium name="The Broad Institute Genomics Platform"/>
            <consortium name="The Broad Institute Genome Sequencing Center for Infectious Disease"/>
            <person name="Wu L."/>
            <person name="Ma J."/>
        </authorList>
    </citation>
    <scope>NUCLEOTIDE SEQUENCE [LARGE SCALE GENOMIC DNA]</scope>
    <source>
        <strain evidence="5">NBRC 106593</strain>
    </source>
</reference>